<dbReference type="EMBL" id="MU004401">
    <property type="protein sequence ID" value="KAF2652484.1"/>
    <property type="molecule type" value="Genomic_DNA"/>
</dbReference>
<feature type="transmembrane region" description="Helical" evidence="2">
    <location>
        <begin position="73"/>
        <end position="94"/>
    </location>
</feature>
<dbReference type="OrthoDB" id="3358048at2759"/>
<organism evidence="3 4">
    <name type="scientific">Lophiostoma macrostomum CBS 122681</name>
    <dbReference type="NCBI Taxonomy" id="1314788"/>
    <lineage>
        <taxon>Eukaryota</taxon>
        <taxon>Fungi</taxon>
        <taxon>Dikarya</taxon>
        <taxon>Ascomycota</taxon>
        <taxon>Pezizomycotina</taxon>
        <taxon>Dothideomycetes</taxon>
        <taxon>Pleosporomycetidae</taxon>
        <taxon>Pleosporales</taxon>
        <taxon>Lophiostomataceae</taxon>
        <taxon>Lophiostoma</taxon>
    </lineage>
</organism>
<dbReference type="AlphaFoldDB" id="A0A6A6T1T3"/>
<reference evidence="3" key="1">
    <citation type="journal article" date="2020" name="Stud. Mycol.">
        <title>101 Dothideomycetes genomes: a test case for predicting lifestyles and emergence of pathogens.</title>
        <authorList>
            <person name="Haridas S."/>
            <person name="Albert R."/>
            <person name="Binder M."/>
            <person name="Bloem J."/>
            <person name="Labutti K."/>
            <person name="Salamov A."/>
            <person name="Andreopoulos B."/>
            <person name="Baker S."/>
            <person name="Barry K."/>
            <person name="Bills G."/>
            <person name="Bluhm B."/>
            <person name="Cannon C."/>
            <person name="Castanera R."/>
            <person name="Culley D."/>
            <person name="Daum C."/>
            <person name="Ezra D."/>
            <person name="Gonzalez J."/>
            <person name="Henrissat B."/>
            <person name="Kuo A."/>
            <person name="Liang C."/>
            <person name="Lipzen A."/>
            <person name="Lutzoni F."/>
            <person name="Magnuson J."/>
            <person name="Mondo S."/>
            <person name="Nolan M."/>
            <person name="Ohm R."/>
            <person name="Pangilinan J."/>
            <person name="Park H.-J."/>
            <person name="Ramirez L."/>
            <person name="Alfaro M."/>
            <person name="Sun H."/>
            <person name="Tritt A."/>
            <person name="Yoshinaga Y."/>
            <person name="Zwiers L.-H."/>
            <person name="Turgeon B."/>
            <person name="Goodwin S."/>
            <person name="Spatafora J."/>
            <person name="Crous P."/>
            <person name="Grigoriev I."/>
        </authorList>
    </citation>
    <scope>NUCLEOTIDE SEQUENCE</scope>
    <source>
        <strain evidence="3">CBS 122681</strain>
    </source>
</reference>
<name>A0A6A6T1T3_9PLEO</name>
<keyword evidence="2" id="KW-0472">Membrane</keyword>
<feature type="transmembrane region" description="Helical" evidence="2">
    <location>
        <begin position="48"/>
        <end position="66"/>
    </location>
</feature>
<gene>
    <name evidence="3" type="ORF">K491DRAFT_695564</name>
</gene>
<evidence type="ECO:0000313" key="4">
    <source>
        <dbReference type="Proteomes" id="UP000799324"/>
    </source>
</evidence>
<feature type="region of interest" description="Disordered" evidence="1">
    <location>
        <begin position="103"/>
        <end position="132"/>
    </location>
</feature>
<feature type="transmembrane region" description="Helical" evidence="2">
    <location>
        <begin position="188"/>
        <end position="207"/>
    </location>
</feature>
<protein>
    <submittedName>
        <fullName evidence="3">Uncharacterized protein</fullName>
    </submittedName>
</protein>
<evidence type="ECO:0000256" key="2">
    <source>
        <dbReference type="SAM" id="Phobius"/>
    </source>
</evidence>
<keyword evidence="2" id="KW-1133">Transmembrane helix</keyword>
<feature type="compositionally biased region" description="Low complexity" evidence="1">
    <location>
        <begin position="103"/>
        <end position="126"/>
    </location>
</feature>
<accession>A0A6A6T1T3</accession>
<evidence type="ECO:0000256" key="1">
    <source>
        <dbReference type="SAM" id="MobiDB-lite"/>
    </source>
</evidence>
<keyword evidence="2" id="KW-0812">Transmembrane</keyword>
<keyword evidence="4" id="KW-1185">Reference proteome</keyword>
<dbReference type="Proteomes" id="UP000799324">
    <property type="component" value="Unassembled WGS sequence"/>
</dbReference>
<sequence>MATTRLRRTFQYPADSDDEDAVEEGMDEIDQETLITTLSTRDTSTTNLYTRILLTLPLAPILLYIPRLFSLQTLVPSALAAASLASSAYTLWFLPLPASSVPTTTTTSSSNNNNSSNSRTRNPRNPQANTISPSQSLFAAPASSARPIPYIPPATADAIRAYIIPTNIILCIAMAVVELWARRPWSEGVTVGGGYLPGLVLGVVVWARRELRVVDLGELERLRYRSQ</sequence>
<feature type="transmembrane region" description="Helical" evidence="2">
    <location>
        <begin position="159"/>
        <end position="181"/>
    </location>
</feature>
<evidence type="ECO:0000313" key="3">
    <source>
        <dbReference type="EMBL" id="KAF2652484.1"/>
    </source>
</evidence>
<proteinExistence type="predicted"/>